<dbReference type="InterPro" id="IPR018290">
    <property type="entry name" value="MULE_transposase_N"/>
</dbReference>
<sequence length="220" mass="24595">MSNNVIIHFKCEGQMHSLVFKNKVDDITLSMVEARICKKLAFDESSVKLKLSYIPLLVGCEEQFIISDDEDLCGYLSSFDKENRLCILYVEIIRRSELPEQLPRAGKQSSLVAIEEMLEEVAEEVNLDENAGGKEDESVGGKEDENAGGKKDENADGNVGNGRKDLEMCDRYGEAPPLGKPGQFMEAWEDGLGLKIQQEFVSKGSARSGGSRRMFEKFWI</sequence>
<evidence type="ECO:0000313" key="3">
    <source>
        <dbReference type="EnsemblPlants" id="Bo7g019840.1"/>
    </source>
</evidence>
<dbReference type="EnsemblPlants" id="Bo7g019840.1">
    <property type="protein sequence ID" value="Bo7g019840.1"/>
    <property type="gene ID" value="Bo7g019840"/>
</dbReference>
<proteinExistence type="predicted"/>
<evidence type="ECO:0000256" key="1">
    <source>
        <dbReference type="SAM" id="MobiDB-lite"/>
    </source>
</evidence>
<reference evidence="3 4" key="1">
    <citation type="journal article" date="2014" name="Genome Biol.">
        <title>Transcriptome and methylome profiling reveals relics of genome dominance in the mesopolyploid Brassica oleracea.</title>
        <authorList>
            <person name="Parkin I.A."/>
            <person name="Koh C."/>
            <person name="Tang H."/>
            <person name="Robinson S.J."/>
            <person name="Kagale S."/>
            <person name="Clarke W.E."/>
            <person name="Town C.D."/>
            <person name="Nixon J."/>
            <person name="Krishnakumar V."/>
            <person name="Bidwell S.L."/>
            <person name="Denoeud F."/>
            <person name="Belcram H."/>
            <person name="Links M.G."/>
            <person name="Just J."/>
            <person name="Clarke C."/>
            <person name="Bender T."/>
            <person name="Huebert T."/>
            <person name="Mason A.S."/>
            <person name="Pires J.C."/>
            <person name="Barker G."/>
            <person name="Moore J."/>
            <person name="Walley P.G."/>
            <person name="Manoli S."/>
            <person name="Batley J."/>
            <person name="Edwards D."/>
            <person name="Nelson M.N."/>
            <person name="Wang X."/>
            <person name="Paterson A.H."/>
            <person name="King G."/>
            <person name="Bancroft I."/>
            <person name="Chalhoub B."/>
            <person name="Sharpe A.G."/>
        </authorList>
    </citation>
    <scope>NUCLEOTIDE SEQUENCE</scope>
    <source>
        <strain evidence="3 4">cv. TO1000</strain>
    </source>
</reference>
<dbReference type="HOGENOM" id="CLU_1257643_0_0_1"/>
<keyword evidence="4" id="KW-1185">Reference proteome</keyword>
<reference evidence="3" key="2">
    <citation type="submission" date="2015-03" db="UniProtKB">
        <authorList>
            <consortium name="EnsemblPlants"/>
        </authorList>
    </citation>
    <scope>IDENTIFICATION</scope>
</reference>
<organism evidence="3 4">
    <name type="scientific">Brassica oleracea var. oleracea</name>
    <dbReference type="NCBI Taxonomy" id="109376"/>
    <lineage>
        <taxon>Eukaryota</taxon>
        <taxon>Viridiplantae</taxon>
        <taxon>Streptophyta</taxon>
        <taxon>Embryophyta</taxon>
        <taxon>Tracheophyta</taxon>
        <taxon>Spermatophyta</taxon>
        <taxon>Magnoliopsida</taxon>
        <taxon>eudicotyledons</taxon>
        <taxon>Gunneridae</taxon>
        <taxon>Pentapetalae</taxon>
        <taxon>rosids</taxon>
        <taxon>malvids</taxon>
        <taxon>Brassicales</taxon>
        <taxon>Brassicaceae</taxon>
        <taxon>Brassiceae</taxon>
        <taxon>Brassica</taxon>
    </lineage>
</organism>
<dbReference type="Pfam" id="PF10532">
    <property type="entry name" value="Plant_all_beta"/>
    <property type="match status" value="1"/>
</dbReference>
<feature type="domain" description="MULE transposase N-terminal all-beta" evidence="2">
    <location>
        <begin position="38"/>
        <end position="143"/>
    </location>
</feature>
<dbReference type="Proteomes" id="UP000032141">
    <property type="component" value="Chromosome C7"/>
</dbReference>
<feature type="compositionally biased region" description="Basic and acidic residues" evidence="1">
    <location>
        <begin position="131"/>
        <end position="154"/>
    </location>
</feature>
<dbReference type="Gramene" id="Bo7g019840.1">
    <property type="protein sequence ID" value="Bo7g019840.1"/>
    <property type="gene ID" value="Bo7g019840"/>
</dbReference>
<feature type="region of interest" description="Disordered" evidence="1">
    <location>
        <begin position="124"/>
        <end position="165"/>
    </location>
</feature>
<evidence type="ECO:0000313" key="4">
    <source>
        <dbReference type="Proteomes" id="UP000032141"/>
    </source>
</evidence>
<dbReference type="AlphaFoldDB" id="A0A0D3D3T8"/>
<accession>A0A0D3D3T8</accession>
<name>A0A0D3D3T8_BRAOL</name>
<protein>
    <recommendedName>
        <fullName evidence="2">MULE transposase N-terminal all-beta domain-containing protein</fullName>
    </recommendedName>
</protein>
<evidence type="ECO:0000259" key="2">
    <source>
        <dbReference type="Pfam" id="PF10532"/>
    </source>
</evidence>